<organism evidence="1 2">
    <name type="scientific">Sporosarcina newyorkensis 2681</name>
    <dbReference type="NCBI Taxonomy" id="1027292"/>
    <lineage>
        <taxon>Bacteria</taxon>
        <taxon>Bacillati</taxon>
        <taxon>Bacillota</taxon>
        <taxon>Bacilli</taxon>
        <taxon>Bacillales</taxon>
        <taxon>Caryophanaceae</taxon>
        <taxon>Sporosarcina</taxon>
    </lineage>
</organism>
<dbReference type="EMBL" id="AFPZ01000091">
    <property type="protein sequence ID" value="EGQ22550.1"/>
    <property type="molecule type" value="Genomic_DNA"/>
</dbReference>
<dbReference type="Proteomes" id="UP000005316">
    <property type="component" value="Unassembled WGS sequence"/>
</dbReference>
<reference evidence="1 2" key="1">
    <citation type="submission" date="2011-04" db="EMBL/GenBank/DDBJ databases">
        <authorList>
            <person name="Muzny D."/>
            <person name="Qin X."/>
            <person name="Deng J."/>
            <person name="Jiang H."/>
            <person name="Liu Y."/>
            <person name="Qu J."/>
            <person name="Song X.-Z."/>
            <person name="Zhang L."/>
            <person name="Thornton R."/>
            <person name="Coyle M."/>
            <person name="Francisco L."/>
            <person name="Jackson L."/>
            <person name="Javaid M."/>
            <person name="Korchina V."/>
            <person name="Kovar C."/>
            <person name="Mata R."/>
            <person name="Mathew T."/>
            <person name="Ngo R."/>
            <person name="Nguyen L."/>
            <person name="Nguyen N."/>
            <person name="Okwuonu G."/>
            <person name="Ongeri F."/>
            <person name="Pham C."/>
            <person name="Simmons D."/>
            <person name="Wilczek-Boney K."/>
            <person name="Hale W."/>
            <person name="Jakkamsetti A."/>
            <person name="Pham P."/>
            <person name="Ruth R."/>
            <person name="San Lucas F."/>
            <person name="Warren J."/>
            <person name="Zhang J."/>
            <person name="Zhao Z."/>
            <person name="Zhou C."/>
            <person name="Zhu D."/>
            <person name="Lee S."/>
            <person name="Bess C."/>
            <person name="Blankenburg K."/>
            <person name="Forbes L."/>
            <person name="Fu Q."/>
            <person name="Gubbala S."/>
            <person name="Hirani K."/>
            <person name="Jayaseelan J.C."/>
            <person name="Lara F."/>
            <person name="Munidasa M."/>
            <person name="Palculict T."/>
            <person name="Patil S."/>
            <person name="Pu L.-L."/>
            <person name="Saada N."/>
            <person name="Tang L."/>
            <person name="Weissenberger G."/>
            <person name="Zhu Y."/>
            <person name="Hemphill L."/>
            <person name="Shang Y."/>
            <person name="Youmans B."/>
            <person name="Ayvaz T."/>
            <person name="Ross M."/>
            <person name="Santibanez J."/>
            <person name="Aqrawi P."/>
            <person name="Gross S."/>
            <person name="Joshi V."/>
            <person name="Fowler G."/>
            <person name="Nazareth L."/>
            <person name="Reid J."/>
            <person name="Worley K."/>
            <person name="Petrosino J."/>
            <person name="Highlander S."/>
            <person name="Gibbs R."/>
        </authorList>
    </citation>
    <scope>NUCLEOTIDE SEQUENCE [LARGE SCALE GENOMIC DNA]</scope>
    <source>
        <strain evidence="1 2">2681</strain>
    </source>
</reference>
<gene>
    <name evidence="1" type="ORF">HMPREF9372_2830</name>
</gene>
<protein>
    <submittedName>
        <fullName evidence="1">Uncharacterized protein</fullName>
    </submittedName>
</protein>
<accession>F9DVJ9</accession>
<evidence type="ECO:0000313" key="2">
    <source>
        <dbReference type="Proteomes" id="UP000005316"/>
    </source>
</evidence>
<dbReference type="HOGENOM" id="CLU_2847636_0_0_9"/>
<name>F9DVJ9_9BACL</name>
<evidence type="ECO:0000313" key="1">
    <source>
        <dbReference type="EMBL" id="EGQ22550.1"/>
    </source>
</evidence>
<comment type="caution">
    <text evidence="1">The sequence shown here is derived from an EMBL/GenBank/DDBJ whole genome shotgun (WGS) entry which is preliminary data.</text>
</comment>
<proteinExistence type="predicted"/>
<dbReference type="AlphaFoldDB" id="F9DVJ9"/>
<sequence length="65" mass="8061">MLHLKSKLRVDKTEILFWDGNMSKDFFRPFFLLYLIRGVFSEWNFCVTQFKQRNNHLTFTQQHDF</sequence>